<dbReference type="InterPro" id="IPR000719">
    <property type="entry name" value="Prot_kinase_dom"/>
</dbReference>
<accession>A0ABY7GSR1</accession>
<evidence type="ECO:0000259" key="7">
    <source>
        <dbReference type="PROSITE" id="PS50011"/>
    </source>
</evidence>
<dbReference type="InterPro" id="IPR011009">
    <property type="entry name" value="Kinase-like_dom_sf"/>
</dbReference>
<keyword evidence="2 5" id="KW-0547">Nucleotide-binding</keyword>
<keyword evidence="3 8" id="KW-0418">Kinase</keyword>
<organism evidence="8 9">
    <name type="scientific">Nannocystis punicea</name>
    <dbReference type="NCBI Taxonomy" id="2995304"/>
    <lineage>
        <taxon>Bacteria</taxon>
        <taxon>Pseudomonadati</taxon>
        <taxon>Myxococcota</taxon>
        <taxon>Polyangia</taxon>
        <taxon>Nannocystales</taxon>
        <taxon>Nannocystaceae</taxon>
        <taxon>Nannocystis</taxon>
    </lineage>
</organism>
<sequence>MPDVLAARSRRDPNSSSEAELRAQLHKCLLVAFPPDELRRVLAPVVPALFFHHIDPGSPASFTEQVIRRLHEEGLLPHHAGTILGTLLAERPALTEQFHAFARMWNVELPHAAAGPTHDSPADVCTLVEQLDRDLRARESADQAGLLALNRRIHGLAEQIRARLGFPKIGQLRAGCRLLQPIGSGSFGSVWLADGGKFLAVKAFHLDKLETDVMLCRFLRSITAMRRLHDDRRCPDSIIRLHDVDLSTLSFAMEHASLGTLEDPRVFHWGFDKKIDVVYRLCQAMEFAHGLGVVHRDLKPNNILLADGDRPIITDFDLVAFRHKDSTVGGSSAVLGSLTFAAPEQLLNPHEATEQADIYSLGRLMYFLLLKRLPAPALRGPTEVAEIDGVPRPYLEVIRRATEHDIRDRYRSVTEMLLDIQRAQTGWAKITTMWRRGARWSRNNRGPLGFASTLALAGLTVVGIQEHNRRTLAELNVRFDLASTQIAETQGQREAKLQQLLAEREEVCALDIEIARMTDSDPALPSKLTRRRQLDESLARTSQELSALSEALHEQWDRLDEVRRAAREHGGLADGPPAGTLAVIDLDLSVVPARPEPAPAPSICDPIDAPTAPAEPPTPPDKKRVQPKPPPAPKLPTEKSVHGALELALERDCSADIQFRQDVTLQLRLVAGRFRLDNLETPNSLWRCISGVVARFEVPSFAGSERYRSTVTLPRMTLNHITTR</sequence>
<dbReference type="PANTHER" id="PTHR43289">
    <property type="entry name" value="MITOGEN-ACTIVATED PROTEIN KINASE KINASE KINASE 20-RELATED"/>
    <property type="match status" value="1"/>
</dbReference>
<evidence type="ECO:0000256" key="4">
    <source>
        <dbReference type="ARBA" id="ARBA00022840"/>
    </source>
</evidence>
<feature type="region of interest" description="Disordered" evidence="6">
    <location>
        <begin position="596"/>
        <end position="638"/>
    </location>
</feature>
<name>A0ABY7GSR1_9BACT</name>
<dbReference type="InterPro" id="IPR008271">
    <property type="entry name" value="Ser/Thr_kinase_AS"/>
</dbReference>
<keyword evidence="4 5" id="KW-0067">ATP-binding</keyword>
<evidence type="ECO:0000256" key="1">
    <source>
        <dbReference type="ARBA" id="ARBA00022679"/>
    </source>
</evidence>
<proteinExistence type="predicted"/>
<gene>
    <name evidence="8" type="ORF">O0S08_27605</name>
</gene>
<evidence type="ECO:0000313" key="8">
    <source>
        <dbReference type="EMBL" id="WAS89977.1"/>
    </source>
</evidence>
<evidence type="ECO:0000256" key="6">
    <source>
        <dbReference type="SAM" id="MobiDB-lite"/>
    </source>
</evidence>
<evidence type="ECO:0000256" key="5">
    <source>
        <dbReference type="PROSITE-ProRule" id="PRU10141"/>
    </source>
</evidence>
<dbReference type="PROSITE" id="PS00108">
    <property type="entry name" value="PROTEIN_KINASE_ST"/>
    <property type="match status" value="1"/>
</dbReference>
<dbReference type="PANTHER" id="PTHR43289:SF6">
    <property type="entry name" value="SERINE_THREONINE-PROTEIN KINASE NEKL-3"/>
    <property type="match status" value="1"/>
</dbReference>
<dbReference type="Pfam" id="PF00069">
    <property type="entry name" value="Pkinase"/>
    <property type="match status" value="1"/>
</dbReference>
<dbReference type="EMBL" id="CP114040">
    <property type="protein sequence ID" value="WAS89977.1"/>
    <property type="molecule type" value="Genomic_DNA"/>
</dbReference>
<dbReference type="GO" id="GO:0016301">
    <property type="term" value="F:kinase activity"/>
    <property type="evidence" value="ECO:0007669"/>
    <property type="project" value="UniProtKB-KW"/>
</dbReference>
<dbReference type="CDD" id="cd14014">
    <property type="entry name" value="STKc_PknB_like"/>
    <property type="match status" value="1"/>
</dbReference>
<dbReference type="PROSITE" id="PS50011">
    <property type="entry name" value="PROTEIN_KINASE_DOM"/>
    <property type="match status" value="1"/>
</dbReference>
<dbReference type="RefSeq" id="WP_269032306.1">
    <property type="nucleotide sequence ID" value="NZ_CP114040.1"/>
</dbReference>
<keyword evidence="9" id="KW-1185">Reference proteome</keyword>
<feature type="binding site" evidence="5">
    <location>
        <position position="202"/>
    </location>
    <ligand>
        <name>ATP</name>
        <dbReference type="ChEBI" id="CHEBI:30616"/>
    </ligand>
</feature>
<dbReference type="PROSITE" id="PS00107">
    <property type="entry name" value="PROTEIN_KINASE_ATP"/>
    <property type="match status" value="1"/>
</dbReference>
<reference evidence="8" key="1">
    <citation type="submission" date="2022-11" db="EMBL/GenBank/DDBJ databases">
        <title>Minimal conservation of predation-associated metabolite biosynthetic gene clusters underscores biosynthetic potential of Myxococcota including descriptions for ten novel species: Archangium lansinium sp. nov., Myxococcus landrumus sp. nov., Nannocystis bai.</title>
        <authorList>
            <person name="Ahearne A."/>
            <person name="Stevens C."/>
            <person name="Dowd S."/>
        </authorList>
    </citation>
    <scope>NUCLEOTIDE SEQUENCE</scope>
    <source>
        <strain evidence="8">Fl3</strain>
    </source>
</reference>
<evidence type="ECO:0000256" key="3">
    <source>
        <dbReference type="ARBA" id="ARBA00022777"/>
    </source>
</evidence>
<dbReference type="InterPro" id="IPR017441">
    <property type="entry name" value="Protein_kinase_ATP_BS"/>
</dbReference>
<evidence type="ECO:0000256" key="2">
    <source>
        <dbReference type="ARBA" id="ARBA00022741"/>
    </source>
</evidence>
<protein>
    <submittedName>
        <fullName evidence="8">Serine/threonine-protein kinase</fullName>
    </submittedName>
</protein>
<dbReference type="Gene3D" id="1.10.510.10">
    <property type="entry name" value="Transferase(Phosphotransferase) domain 1"/>
    <property type="match status" value="1"/>
</dbReference>
<evidence type="ECO:0000313" key="9">
    <source>
        <dbReference type="Proteomes" id="UP001164459"/>
    </source>
</evidence>
<dbReference type="Proteomes" id="UP001164459">
    <property type="component" value="Chromosome"/>
</dbReference>
<dbReference type="SMART" id="SM00220">
    <property type="entry name" value="S_TKc"/>
    <property type="match status" value="1"/>
</dbReference>
<dbReference type="SUPFAM" id="SSF56112">
    <property type="entry name" value="Protein kinase-like (PK-like)"/>
    <property type="match status" value="1"/>
</dbReference>
<feature type="domain" description="Protein kinase" evidence="7">
    <location>
        <begin position="176"/>
        <end position="479"/>
    </location>
</feature>
<keyword evidence="1" id="KW-0808">Transferase</keyword>